<dbReference type="OrthoDB" id="272985at2"/>
<comment type="similarity">
    <text evidence="1">Belongs to the class-IV pyridoxal-phosphate-dependent aminotransferase family.</text>
</comment>
<dbReference type="GO" id="GO:0009082">
    <property type="term" value="P:branched-chain amino acid biosynthetic process"/>
    <property type="evidence" value="ECO:0007669"/>
    <property type="project" value="UniProtKB-KW"/>
</dbReference>
<keyword evidence="4" id="KW-1185">Reference proteome</keyword>
<keyword evidence="2" id="KW-0100">Branched-chain amino acid biosynthesis</keyword>
<evidence type="ECO:0000313" key="3">
    <source>
        <dbReference type="EMBL" id="SLN32631.1"/>
    </source>
</evidence>
<evidence type="ECO:0000313" key="4">
    <source>
        <dbReference type="Proteomes" id="UP000193900"/>
    </source>
</evidence>
<dbReference type="InterPro" id="IPR050571">
    <property type="entry name" value="Class-IV_PLP-Dep_Aminotrnsfr"/>
</dbReference>
<dbReference type="SUPFAM" id="SSF52540">
    <property type="entry name" value="P-loop containing nucleoside triphosphate hydrolases"/>
    <property type="match status" value="1"/>
</dbReference>
<reference evidence="3 4" key="1">
    <citation type="submission" date="2017-03" db="EMBL/GenBank/DDBJ databases">
        <authorList>
            <person name="Afonso C.L."/>
            <person name="Miller P.J."/>
            <person name="Scott M.A."/>
            <person name="Spackman E."/>
            <person name="Goraichik I."/>
            <person name="Dimitrov K.M."/>
            <person name="Suarez D.L."/>
            <person name="Swayne D.E."/>
        </authorList>
    </citation>
    <scope>NUCLEOTIDE SEQUENCE [LARGE SCALE GENOMIC DNA]</scope>
    <source>
        <strain evidence="3 4">CECT 7023</strain>
    </source>
</reference>
<evidence type="ECO:0000256" key="2">
    <source>
        <dbReference type="ARBA" id="ARBA00023304"/>
    </source>
</evidence>
<organism evidence="3 4">
    <name type="scientific">Roseisalinus antarcticus</name>
    <dbReference type="NCBI Taxonomy" id="254357"/>
    <lineage>
        <taxon>Bacteria</taxon>
        <taxon>Pseudomonadati</taxon>
        <taxon>Pseudomonadota</taxon>
        <taxon>Alphaproteobacteria</taxon>
        <taxon>Rhodobacterales</taxon>
        <taxon>Roseobacteraceae</taxon>
        <taxon>Roseisalinus</taxon>
    </lineage>
</organism>
<dbReference type="EMBL" id="FWFZ01000004">
    <property type="protein sequence ID" value="SLN32631.1"/>
    <property type="molecule type" value="Genomic_DNA"/>
</dbReference>
<name>A0A1Y5S6Y4_9RHOB</name>
<dbReference type="Proteomes" id="UP000193900">
    <property type="component" value="Unassembled WGS sequence"/>
</dbReference>
<keyword evidence="2" id="KW-0028">Amino-acid biosynthesis</keyword>
<dbReference type="Gene3D" id="3.40.50.300">
    <property type="entry name" value="P-loop containing nucleotide triphosphate hydrolases"/>
    <property type="match status" value="1"/>
</dbReference>
<dbReference type="PANTHER" id="PTHR42743">
    <property type="entry name" value="AMINO-ACID AMINOTRANSFERASE"/>
    <property type="match status" value="1"/>
</dbReference>
<dbReference type="Pfam" id="PF19798">
    <property type="entry name" value="Sulfotransfer_5"/>
    <property type="match status" value="1"/>
</dbReference>
<protein>
    <recommendedName>
        <fullName evidence="5">Branched-chain amino acid aminotransferase</fullName>
    </recommendedName>
</protein>
<dbReference type="RefSeq" id="WP_085878026.1">
    <property type="nucleotide sequence ID" value="NZ_FWFZ01000004.1"/>
</dbReference>
<accession>A0A1Y5S6Y4</accession>
<sequence>MRIACWSGPRNLSTAMMYAFGARTDCAVMDEPFYAPFLRDTGRPDPMREEIVAGHEADPERVAALCSGPIPGGRPHLYLKLMALHMLPAYPLGWATGCVHVHLLRHPARVVASYGAKRDGITADDIGFRQQAEIFDRVGGLVIDSAEIRRDPPAMLAALCAAIGLPFDPSMLVWPRGGHASDGVWAAHWYGAIHDSTGFAGPEGPLPQLDGDAARLADGAMPVYEQLYDRRIRPQ</sequence>
<gene>
    <name evidence="3" type="ORF">ROA7023_01124</name>
</gene>
<dbReference type="PANTHER" id="PTHR42743:SF11">
    <property type="entry name" value="AMINODEOXYCHORISMATE LYASE"/>
    <property type="match status" value="1"/>
</dbReference>
<proteinExistence type="inferred from homology"/>
<evidence type="ECO:0000256" key="1">
    <source>
        <dbReference type="ARBA" id="ARBA00009320"/>
    </source>
</evidence>
<evidence type="ECO:0008006" key="5">
    <source>
        <dbReference type="Google" id="ProtNLM"/>
    </source>
</evidence>
<dbReference type="InterPro" id="IPR027417">
    <property type="entry name" value="P-loop_NTPase"/>
</dbReference>
<dbReference type="AlphaFoldDB" id="A0A1Y5S6Y4"/>